<name>A0ABN6I4Y2_9HELI</name>
<proteinExistence type="predicted"/>
<dbReference type="RefSeq" id="WP_221280363.1">
    <property type="nucleotide sequence ID" value="NZ_AP024814.1"/>
</dbReference>
<keyword evidence="2" id="KW-1185">Reference proteome</keyword>
<dbReference type="EMBL" id="AP024814">
    <property type="protein sequence ID" value="BCZ17233.1"/>
    <property type="molecule type" value="Genomic_DNA"/>
</dbReference>
<protein>
    <submittedName>
        <fullName evidence="1">Uncharacterized protein</fullName>
    </submittedName>
</protein>
<accession>A0ABN6I4Y2</accession>
<evidence type="ECO:0000313" key="1">
    <source>
        <dbReference type="EMBL" id="BCZ17233.1"/>
    </source>
</evidence>
<reference evidence="1 2" key="1">
    <citation type="submission" date="2021-07" db="EMBL/GenBank/DDBJ databases">
        <title>Novel Helicobacter sp. Isolated from a dog.</title>
        <authorList>
            <person name="Rimbara E."/>
            <person name="Suzuki M."/>
        </authorList>
    </citation>
    <scope>NUCLEOTIDE SEQUENCE [LARGE SCALE GENOMIC DNA]</scope>
    <source>
        <strain evidence="2">NHP19-003</strain>
    </source>
</reference>
<dbReference type="Proteomes" id="UP000826775">
    <property type="component" value="Chromosome"/>
</dbReference>
<sequence>MVQVVGDREGAWDTTILENINPLILGVKILSPFVNFQDNETDEALKKRYTTALAQFSTAGSALSYAHFANIKGVGKIKVISLNAGEVTIYYTAKDNLDAPKLIKDALKGNTPKQQEVFLSLD</sequence>
<gene>
    <name evidence="1" type="ORF">NHP190003_05150</name>
</gene>
<evidence type="ECO:0000313" key="2">
    <source>
        <dbReference type="Proteomes" id="UP000826775"/>
    </source>
</evidence>
<organism evidence="1 2">
    <name type="scientific">Helicobacter gastrocanis</name>
    <dbReference type="NCBI Taxonomy" id="2849641"/>
    <lineage>
        <taxon>Bacteria</taxon>
        <taxon>Pseudomonadati</taxon>
        <taxon>Campylobacterota</taxon>
        <taxon>Epsilonproteobacteria</taxon>
        <taxon>Campylobacterales</taxon>
        <taxon>Helicobacteraceae</taxon>
        <taxon>Helicobacter</taxon>
    </lineage>
</organism>